<feature type="compositionally biased region" description="Low complexity" evidence="1">
    <location>
        <begin position="56"/>
        <end position="71"/>
    </location>
</feature>
<proteinExistence type="predicted"/>
<dbReference type="AlphaFoldDB" id="A0A9D3PE17"/>
<evidence type="ECO:0000313" key="3">
    <source>
        <dbReference type="Proteomes" id="UP001046870"/>
    </source>
</evidence>
<evidence type="ECO:0000313" key="2">
    <source>
        <dbReference type="EMBL" id="KAG7457005.1"/>
    </source>
</evidence>
<sequence length="135" mass="14527">MFDSCFLYGAEPGEAVKEWQHSLLLAPLRCQCAGEDGPHLKPRSPVPACRPPPRPATALSSPTPPARRTATPDTAAWDFFGASSICAGRAGNPRDCAVLLRTERIKHRAVPPKPVGHLVASFRPPSAEPGPVRRF</sequence>
<dbReference type="EMBL" id="JAFDVH010000022">
    <property type="protein sequence ID" value="KAG7457005.1"/>
    <property type="molecule type" value="Genomic_DNA"/>
</dbReference>
<name>A0A9D3PE17_MEGAT</name>
<feature type="region of interest" description="Disordered" evidence="1">
    <location>
        <begin position="115"/>
        <end position="135"/>
    </location>
</feature>
<gene>
    <name evidence="2" type="ORF">MATL_G00242070</name>
</gene>
<comment type="caution">
    <text evidence="2">The sequence shown here is derived from an EMBL/GenBank/DDBJ whole genome shotgun (WGS) entry which is preliminary data.</text>
</comment>
<feature type="compositionally biased region" description="Pro residues" evidence="1">
    <location>
        <begin position="44"/>
        <end position="55"/>
    </location>
</feature>
<accession>A0A9D3PE17</accession>
<protein>
    <submittedName>
        <fullName evidence="2">Uncharacterized protein</fullName>
    </submittedName>
</protein>
<feature type="region of interest" description="Disordered" evidence="1">
    <location>
        <begin position="36"/>
        <end position="71"/>
    </location>
</feature>
<evidence type="ECO:0000256" key="1">
    <source>
        <dbReference type="SAM" id="MobiDB-lite"/>
    </source>
</evidence>
<reference evidence="2" key="1">
    <citation type="submission" date="2021-01" db="EMBL/GenBank/DDBJ databases">
        <authorList>
            <person name="Zahm M."/>
            <person name="Roques C."/>
            <person name="Cabau C."/>
            <person name="Klopp C."/>
            <person name="Donnadieu C."/>
            <person name="Jouanno E."/>
            <person name="Lampietro C."/>
            <person name="Louis A."/>
            <person name="Herpin A."/>
            <person name="Echchiki A."/>
            <person name="Berthelot C."/>
            <person name="Parey E."/>
            <person name="Roest-Crollius H."/>
            <person name="Braasch I."/>
            <person name="Postlethwait J."/>
            <person name="Bobe J."/>
            <person name="Montfort J."/>
            <person name="Bouchez O."/>
            <person name="Begum T."/>
            <person name="Mejri S."/>
            <person name="Adams A."/>
            <person name="Chen W.-J."/>
            <person name="Guiguen Y."/>
        </authorList>
    </citation>
    <scope>NUCLEOTIDE SEQUENCE</scope>
    <source>
        <strain evidence="2">YG-15Mar2019-1</strain>
        <tissue evidence="2">Brain</tissue>
    </source>
</reference>
<keyword evidence="3" id="KW-1185">Reference proteome</keyword>
<dbReference type="Proteomes" id="UP001046870">
    <property type="component" value="Chromosome 22"/>
</dbReference>
<organism evidence="2 3">
    <name type="scientific">Megalops atlanticus</name>
    <name type="common">Tarpon</name>
    <name type="synonym">Clupea gigantea</name>
    <dbReference type="NCBI Taxonomy" id="7932"/>
    <lineage>
        <taxon>Eukaryota</taxon>
        <taxon>Metazoa</taxon>
        <taxon>Chordata</taxon>
        <taxon>Craniata</taxon>
        <taxon>Vertebrata</taxon>
        <taxon>Euteleostomi</taxon>
        <taxon>Actinopterygii</taxon>
        <taxon>Neopterygii</taxon>
        <taxon>Teleostei</taxon>
        <taxon>Elopiformes</taxon>
        <taxon>Megalopidae</taxon>
        <taxon>Megalops</taxon>
    </lineage>
</organism>